<gene>
    <name evidence="4" type="ORF">Lwal_0060</name>
</gene>
<organism evidence="4 5">
    <name type="scientific">Legionella waltersii</name>
    <dbReference type="NCBI Taxonomy" id="66969"/>
    <lineage>
        <taxon>Bacteria</taxon>
        <taxon>Pseudomonadati</taxon>
        <taxon>Pseudomonadota</taxon>
        <taxon>Gammaproteobacteria</taxon>
        <taxon>Legionellales</taxon>
        <taxon>Legionellaceae</taxon>
        <taxon>Legionella</taxon>
    </lineage>
</organism>
<evidence type="ECO:0000259" key="3">
    <source>
        <dbReference type="Pfam" id="PF13649"/>
    </source>
</evidence>
<sequence length="196" mass="22502">MTEENQGTCYDRIAADFAKMRDSFYKEQKYLDLLISYLQPNAHILDVGCGSGNPIASYLIKKGFRVTGVDGSKELLTIAALNCPTMHTVCGDGRTVVLNEQYDALLEWWCLFHVPKQDHEKMIARFAKWLKKDGLLEFTSGDAEYEARNSDMLNQELYFASLSVGAYEKALKENGFELLLREYDQEHHLVWMARKK</sequence>
<evidence type="ECO:0000256" key="1">
    <source>
        <dbReference type="ARBA" id="ARBA00022603"/>
    </source>
</evidence>
<dbReference type="PANTHER" id="PTHR43861">
    <property type="entry name" value="TRANS-ACONITATE 2-METHYLTRANSFERASE-RELATED"/>
    <property type="match status" value="1"/>
</dbReference>
<keyword evidence="2 4" id="KW-0808">Transferase</keyword>
<keyword evidence="1 4" id="KW-0489">Methyltransferase</keyword>
<dbReference type="Pfam" id="PF13649">
    <property type="entry name" value="Methyltransf_25"/>
    <property type="match status" value="1"/>
</dbReference>
<reference evidence="4 5" key="1">
    <citation type="submission" date="2015-11" db="EMBL/GenBank/DDBJ databases">
        <title>Genomic analysis of 38 Legionella species identifies large and diverse effector repertoires.</title>
        <authorList>
            <person name="Burstein D."/>
            <person name="Amaro F."/>
            <person name="Zusman T."/>
            <person name="Lifshitz Z."/>
            <person name="Cohen O."/>
            <person name="Gilbert J.A."/>
            <person name="Pupko T."/>
            <person name="Shuman H.A."/>
            <person name="Segal G."/>
        </authorList>
    </citation>
    <scope>NUCLEOTIDE SEQUENCE [LARGE SCALE GENOMIC DNA]</scope>
    <source>
        <strain evidence="4 5">ATCC 51914</strain>
    </source>
</reference>
<dbReference type="InterPro" id="IPR041698">
    <property type="entry name" value="Methyltransf_25"/>
</dbReference>
<evidence type="ECO:0000256" key="2">
    <source>
        <dbReference type="ARBA" id="ARBA00022679"/>
    </source>
</evidence>
<dbReference type="RefSeq" id="WP_058478934.1">
    <property type="nucleotide sequence ID" value="NZ_LNZB01000002.1"/>
</dbReference>
<dbReference type="SUPFAM" id="SSF53335">
    <property type="entry name" value="S-adenosyl-L-methionine-dependent methyltransferases"/>
    <property type="match status" value="1"/>
</dbReference>
<dbReference type="EMBL" id="LNZB01000002">
    <property type="protein sequence ID" value="KTD83072.1"/>
    <property type="molecule type" value="Genomic_DNA"/>
</dbReference>
<accession>A0A0W1APA1</accession>
<comment type="caution">
    <text evidence="4">The sequence shown here is derived from an EMBL/GenBank/DDBJ whole genome shotgun (WGS) entry which is preliminary data.</text>
</comment>
<dbReference type="GO" id="GO:0008168">
    <property type="term" value="F:methyltransferase activity"/>
    <property type="evidence" value="ECO:0007669"/>
    <property type="project" value="UniProtKB-KW"/>
</dbReference>
<evidence type="ECO:0000313" key="4">
    <source>
        <dbReference type="EMBL" id="KTD83072.1"/>
    </source>
</evidence>
<feature type="domain" description="Methyltransferase" evidence="3">
    <location>
        <begin position="44"/>
        <end position="134"/>
    </location>
</feature>
<dbReference type="Proteomes" id="UP000054729">
    <property type="component" value="Unassembled WGS sequence"/>
</dbReference>
<proteinExistence type="predicted"/>
<protein>
    <submittedName>
        <fullName evidence="4">Methyltransferase</fullName>
    </submittedName>
</protein>
<dbReference type="AlphaFoldDB" id="A0A0W1APA1"/>
<dbReference type="CDD" id="cd02440">
    <property type="entry name" value="AdoMet_MTases"/>
    <property type="match status" value="1"/>
</dbReference>
<dbReference type="PATRIC" id="fig|66969.6.peg.67"/>
<dbReference type="PANTHER" id="PTHR43861:SF1">
    <property type="entry name" value="TRANS-ACONITATE 2-METHYLTRANSFERASE"/>
    <property type="match status" value="1"/>
</dbReference>
<dbReference type="GO" id="GO:0032259">
    <property type="term" value="P:methylation"/>
    <property type="evidence" value="ECO:0007669"/>
    <property type="project" value="UniProtKB-KW"/>
</dbReference>
<dbReference type="STRING" id="66969.Lwal_0060"/>
<dbReference type="Gene3D" id="3.40.50.150">
    <property type="entry name" value="Vaccinia Virus protein VP39"/>
    <property type="match status" value="1"/>
</dbReference>
<dbReference type="InterPro" id="IPR029063">
    <property type="entry name" value="SAM-dependent_MTases_sf"/>
</dbReference>
<name>A0A0W1APA1_9GAMM</name>
<keyword evidence="5" id="KW-1185">Reference proteome</keyword>
<evidence type="ECO:0000313" key="5">
    <source>
        <dbReference type="Proteomes" id="UP000054729"/>
    </source>
</evidence>